<sequence>MCNKDCCALKTALQIRRMKILIEQRRQQEEEANAKPKNIIVTPESLIYSYDDIEKMAKLIISRSETRPKFGLVCGSNLDTLTDLIENPIVIDYSDIPKFPDCTIHDHKGKLFVGTLMGATVIALQGRFHHYEGNSLASCSMPVRVLKLCGIEYMILTCAAGAVNKNYKVGDIMLIKDHINMFGWFGNNPLNGPNDLRFGDRHVIMADAYDEGLIEKALEIGLEIGQEDRMHLGVYACLGGPVYETATEQRFLRSIGVDAVGMSLVQEVIYARHCGLKVFSFSLISMPPIEQPDMPESVRDVSIHQGQIVCMELLSRMIYKIQNNL</sequence>
<proteinExistence type="inferred from homology"/>
<evidence type="ECO:0000313" key="12">
    <source>
        <dbReference type="EMBL" id="EDW58722.1"/>
    </source>
</evidence>
<comment type="catalytic activity">
    <reaction evidence="9">
        <text>guanosine + phosphate = alpha-D-ribose 1-phosphate + guanine</text>
        <dbReference type="Rhea" id="RHEA:13233"/>
        <dbReference type="ChEBI" id="CHEBI:16235"/>
        <dbReference type="ChEBI" id="CHEBI:16750"/>
        <dbReference type="ChEBI" id="CHEBI:43474"/>
        <dbReference type="ChEBI" id="CHEBI:57720"/>
        <dbReference type="EC" id="2.4.2.1"/>
    </reaction>
</comment>
<dbReference type="EMBL" id="CH940662">
    <property type="protein sequence ID" value="EDW58722.1"/>
    <property type="molecule type" value="Genomic_DNA"/>
</dbReference>
<evidence type="ECO:0000256" key="2">
    <source>
        <dbReference type="ARBA" id="ARBA00006751"/>
    </source>
</evidence>
<evidence type="ECO:0000256" key="9">
    <source>
        <dbReference type="ARBA" id="ARBA00023970"/>
    </source>
</evidence>
<evidence type="ECO:0000256" key="4">
    <source>
        <dbReference type="ARBA" id="ARBA00022676"/>
    </source>
</evidence>
<feature type="domain" description="Nucleoside phosphorylase" evidence="11">
    <location>
        <begin position="69"/>
        <end position="285"/>
    </location>
</feature>
<dbReference type="InParanoid" id="B4MDV7"/>
<dbReference type="HOGENOM" id="CLU_054456_1_2_1"/>
<dbReference type="AlphaFoldDB" id="B4MDV7"/>
<comment type="catalytic activity">
    <reaction evidence="7">
        <text>2'-deoxyguanosine + phosphate = 2-deoxy-alpha-D-ribose 1-phosphate + guanine</text>
        <dbReference type="Rhea" id="RHEA:27738"/>
        <dbReference type="ChEBI" id="CHEBI:16235"/>
        <dbReference type="ChEBI" id="CHEBI:17172"/>
        <dbReference type="ChEBI" id="CHEBI:43474"/>
        <dbReference type="ChEBI" id="CHEBI:57259"/>
        <dbReference type="EC" id="2.4.2.1"/>
    </reaction>
</comment>
<evidence type="ECO:0000256" key="7">
    <source>
        <dbReference type="ARBA" id="ARBA00023929"/>
    </source>
</evidence>
<comment type="catalytic activity">
    <reaction evidence="6">
        <text>inosine + phosphate = alpha-D-ribose 1-phosphate + hypoxanthine</text>
        <dbReference type="Rhea" id="RHEA:27646"/>
        <dbReference type="ChEBI" id="CHEBI:17368"/>
        <dbReference type="ChEBI" id="CHEBI:17596"/>
        <dbReference type="ChEBI" id="CHEBI:43474"/>
        <dbReference type="ChEBI" id="CHEBI:57720"/>
        <dbReference type="EC" id="2.4.2.1"/>
    </reaction>
</comment>
<evidence type="ECO:0000256" key="1">
    <source>
        <dbReference type="ARBA" id="ARBA00005058"/>
    </source>
</evidence>
<dbReference type="Pfam" id="PF01048">
    <property type="entry name" value="PNP_UDP_1"/>
    <property type="match status" value="1"/>
</dbReference>
<dbReference type="InterPro" id="IPR000845">
    <property type="entry name" value="Nucleoside_phosphorylase_d"/>
</dbReference>
<comment type="similarity">
    <text evidence="2">Belongs to the PNP/MTAP phosphorylase family.</text>
</comment>
<keyword evidence="4 12" id="KW-0328">Glycosyltransferase</keyword>
<evidence type="ECO:0000256" key="10">
    <source>
        <dbReference type="ARBA" id="ARBA00031036"/>
    </source>
</evidence>
<dbReference type="InterPro" id="IPR011268">
    <property type="entry name" value="Purine_phosphorylase"/>
</dbReference>
<dbReference type="STRING" id="7244.B4MDV7"/>
<keyword evidence="13" id="KW-1185">Reference proteome</keyword>
<evidence type="ECO:0000256" key="8">
    <source>
        <dbReference type="ARBA" id="ARBA00023950"/>
    </source>
</evidence>
<dbReference type="NCBIfam" id="TIGR01697">
    <property type="entry name" value="PNPH-PUNA-XAPA"/>
    <property type="match status" value="1"/>
</dbReference>
<dbReference type="GO" id="GO:0004731">
    <property type="term" value="F:purine-nucleoside phosphorylase activity"/>
    <property type="evidence" value="ECO:0007669"/>
    <property type="project" value="UniProtKB-EC"/>
</dbReference>
<dbReference type="InterPro" id="IPR035994">
    <property type="entry name" value="Nucleoside_phosphorylase_sf"/>
</dbReference>
<dbReference type="KEGG" id="dvi:6635992"/>
<dbReference type="eggNOG" id="KOG3984">
    <property type="taxonomic scope" value="Eukaryota"/>
</dbReference>
<evidence type="ECO:0000313" key="13">
    <source>
        <dbReference type="Proteomes" id="UP000008792"/>
    </source>
</evidence>
<evidence type="ECO:0000256" key="3">
    <source>
        <dbReference type="ARBA" id="ARBA00011886"/>
    </source>
</evidence>
<dbReference type="CDD" id="cd09009">
    <property type="entry name" value="PNP-EcPNPII_like"/>
    <property type="match status" value="1"/>
</dbReference>
<dbReference type="GO" id="GO:0005737">
    <property type="term" value="C:cytoplasm"/>
    <property type="evidence" value="ECO:0007669"/>
    <property type="project" value="TreeGrafter"/>
</dbReference>
<name>B4MDV7_DROVI</name>
<comment type="catalytic activity">
    <reaction evidence="8">
        <text>2'-deoxyinosine + phosphate = 2-deoxy-alpha-D-ribose 1-phosphate + hypoxanthine</text>
        <dbReference type="Rhea" id="RHEA:27750"/>
        <dbReference type="ChEBI" id="CHEBI:17368"/>
        <dbReference type="ChEBI" id="CHEBI:28997"/>
        <dbReference type="ChEBI" id="CHEBI:43474"/>
        <dbReference type="ChEBI" id="CHEBI:57259"/>
        <dbReference type="EC" id="2.4.2.1"/>
    </reaction>
</comment>
<reference evidence="12 13" key="1">
    <citation type="journal article" date="2007" name="Nature">
        <title>Evolution of genes and genomes on the Drosophila phylogeny.</title>
        <authorList>
            <consortium name="Drosophila 12 Genomes Consortium"/>
            <person name="Clark A.G."/>
            <person name="Eisen M.B."/>
            <person name="Smith D.R."/>
            <person name="Bergman C.M."/>
            <person name="Oliver B."/>
            <person name="Markow T.A."/>
            <person name="Kaufman T.C."/>
            <person name="Kellis M."/>
            <person name="Gelbart W."/>
            <person name="Iyer V.N."/>
            <person name="Pollard D.A."/>
            <person name="Sackton T.B."/>
            <person name="Larracuente A.M."/>
            <person name="Singh N.D."/>
            <person name="Abad J.P."/>
            <person name="Abt D.N."/>
            <person name="Adryan B."/>
            <person name="Aguade M."/>
            <person name="Akashi H."/>
            <person name="Anderson W.W."/>
            <person name="Aquadro C.F."/>
            <person name="Ardell D.H."/>
            <person name="Arguello R."/>
            <person name="Artieri C.G."/>
            <person name="Barbash D.A."/>
            <person name="Barker D."/>
            <person name="Barsanti P."/>
            <person name="Batterham P."/>
            <person name="Batzoglou S."/>
            <person name="Begun D."/>
            <person name="Bhutkar A."/>
            <person name="Blanco E."/>
            <person name="Bosak S.A."/>
            <person name="Bradley R.K."/>
            <person name="Brand A.D."/>
            <person name="Brent M.R."/>
            <person name="Brooks A.N."/>
            <person name="Brown R.H."/>
            <person name="Butlin R.K."/>
            <person name="Caggese C."/>
            <person name="Calvi B.R."/>
            <person name="Bernardo de Carvalho A."/>
            <person name="Caspi A."/>
            <person name="Castrezana S."/>
            <person name="Celniker S.E."/>
            <person name="Chang J.L."/>
            <person name="Chapple C."/>
            <person name="Chatterji S."/>
            <person name="Chinwalla A."/>
            <person name="Civetta A."/>
            <person name="Clifton S.W."/>
            <person name="Comeron J.M."/>
            <person name="Costello J.C."/>
            <person name="Coyne J.A."/>
            <person name="Daub J."/>
            <person name="David R.G."/>
            <person name="Delcher A.L."/>
            <person name="Delehaunty K."/>
            <person name="Do C.B."/>
            <person name="Ebling H."/>
            <person name="Edwards K."/>
            <person name="Eickbush T."/>
            <person name="Evans J.D."/>
            <person name="Filipski A."/>
            <person name="Findeiss S."/>
            <person name="Freyhult E."/>
            <person name="Fulton L."/>
            <person name="Fulton R."/>
            <person name="Garcia A.C."/>
            <person name="Gardiner A."/>
            <person name="Garfield D.A."/>
            <person name="Garvin B.E."/>
            <person name="Gibson G."/>
            <person name="Gilbert D."/>
            <person name="Gnerre S."/>
            <person name="Godfrey J."/>
            <person name="Good R."/>
            <person name="Gotea V."/>
            <person name="Gravely B."/>
            <person name="Greenberg A.J."/>
            <person name="Griffiths-Jones S."/>
            <person name="Gross S."/>
            <person name="Guigo R."/>
            <person name="Gustafson E.A."/>
            <person name="Haerty W."/>
            <person name="Hahn M.W."/>
            <person name="Halligan D.L."/>
            <person name="Halpern A.L."/>
            <person name="Halter G.M."/>
            <person name="Han M.V."/>
            <person name="Heger A."/>
            <person name="Hillier L."/>
            <person name="Hinrichs A.S."/>
            <person name="Holmes I."/>
            <person name="Hoskins R.A."/>
            <person name="Hubisz M.J."/>
            <person name="Hultmark D."/>
            <person name="Huntley M.A."/>
            <person name="Jaffe D.B."/>
            <person name="Jagadeeshan S."/>
            <person name="Jeck W.R."/>
            <person name="Johnson J."/>
            <person name="Jones C.D."/>
            <person name="Jordan W.C."/>
            <person name="Karpen G.H."/>
            <person name="Kataoka E."/>
            <person name="Keightley P.D."/>
            <person name="Kheradpour P."/>
            <person name="Kirkness E.F."/>
            <person name="Koerich L.B."/>
            <person name="Kristiansen K."/>
            <person name="Kudrna D."/>
            <person name="Kulathinal R.J."/>
            <person name="Kumar S."/>
            <person name="Kwok R."/>
            <person name="Lander E."/>
            <person name="Langley C.H."/>
            <person name="Lapoint R."/>
            <person name="Lazzaro B.P."/>
            <person name="Lee S.J."/>
            <person name="Levesque L."/>
            <person name="Li R."/>
            <person name="Lin C.F."/>
            <person name="Lin M.F."/>
            <person name="Lindblad-Toh K."/>
            <person name="Llopart A."/>
            <person name="Long M."/>
            <person name="Low L."/>
            <person name="Lozovsky E."/>
            <person name="Lu J."/>
            <person name="Luo M."/>
            <person name="Machado C.A."/>
            <person name="Makalowski W."/>
            <person name="Marzo M."/>
            <person name="Matsuda M."/>
            <person name="Matzkin L."/>
            <person name="McAllister B."/>
            <person name="McBride C.S."/>
            <person name="McKernan B."/>
            <person name="McKernan K."/>
            <person name="Mendez-Lago M."/>
            <person name="Minx P."/>
            <person name="Mollenhauer M.U."/>
            <person name="Montooth K."/>
            <person name="Mount S.M."/>
            <person name="Mu X."/>
            <person name="Myers E."/>
            <person name="Negre B."/>
            <person name="Newfeld S."/>
            <person name="Nielsen R."/>
            <person name="Noor M.A."/>
            <person name="O'Grady P."/>
            <person name="Pachter L."/>
            <person name="Papaceit M."/>
            <person name="Parisi M.J."/>
            <person name="Parisi M."/>
            <person name="Parts L."/>
            <person name="Pedersen J.S."/>
            <person name="Pesole G."/>
            <person name="Phillippy A.M."/>
            <person name="Ponting C.P."/>
            <person name="Pop M."/>
            <person name="Porcelli D."/>
            <person name="Powell J.R."/>
            <person name="Prohaska S."/>
            <person name="Pruitt K."/>
            <person name="Puig M."/>
            <person name="Quesneville H."/>
            <person name="Ram K.R."/>
            <person name="Rand D."/>
            <person name="Rasmussen M.D."/>
            <person name="Reed L.K."/>
            <person name="Reenan R."/>
            <person name="Reily A."/>
            <person name="Remington K.A."/>
            <person name="Rieger T.T."/>
            <person name="Ritchie M.G."/>
            <person name="Robin C."/>
            <person name="Rogers Y.H."/>
            <person name="Rohde C."/>
            <person name="Rozas J."/>
            <person name="Rubenfield M.J."/>
            <person name="Ruiz A."/>
            <person name="Russo S."/>
            <person name="Salzberg S.L."/>
            <person name="Sanchez-Gracia A."/>
            <person name="Saranga D.J."/>
            <person name="Sato H."/>
            <person name="Schaeffer S.W."/>
            <person name="Schatz M.C."/>
            <person name="Schlenke T."/>
            <person name="Schwartz R."/>
            <person name="Segarra C."/>
            <person name="Singh R.S."/>
            <person name="Sirot L."/>
            <person name="Sirota M."/>
            <person name="Sisneros N.B."/>
            <person name="Smith C.D."/>
            <person name="Smith T.F."/>
            <person name="Spieth J."/>
            <person name="Stage D.E."/>
            <person name="Stark A."/>
            <person name="Stephan W."/>
            <person name="Strausberg R.L."/>
            <person name="Strempel S."/>
            <person name="Sturgill D."/>
            <person name="Sutton G."/>
            <person name="Sutton G.G."/>
            <person name="Tao W."/>
            <person name="Teichmann S."/>
            <person name="Tobari Y.N."/>
            <person name="Tomimura Y."/>
            <person name="Tsolas J.M."/>
            <person name="Valente V.L."/>
            <person name="Venter E."/>
            <person name="Venter J.C."/>
            <person name="Vicario S."/>
            <person name="Vieira F.G."/>
            <person name="Vilella A.J."/>
            <person name="Villasante A."/>
            <person name="Walenz B."/>
            <person name="Wang J."/>
            <person name="Wasserman M."/>
            <person name="Watts T."/>
            <person name="Wilson D."/>
            <person name="Wilson R.K."/>
            <person name="Wing R.A."/>
            <person name="Wolfner M.F."/>
            <person name="Wong A."/>
            <person name="Wong G.K."/>
            <person name="Wu C.I."/>
            <person name="Wu G."/>
            <person name="Yamamoto D."/>
            <person name="Yang H.P."/>
            <person name="Yang S.P."/>
            <person name="Yorke J.A."/>
            <person name="Yoshida K."/>
            <person name="Zdobnov E."/>
            <person name="Zhang P."/>
            <person name="Zhang Y."/>
            <person name="Zimin A.V."/>
            <person name="Baldwin J."/>
            <person name="Abdouelleil A."/>
            <person name="Abdulkadir J."/>
            <person name="Abebe A."/>
            <person name="Abera B."/>
            <person name="Abreu J."/>
            <person name="Acer S.C."/>
            <person name="Aftuck L."/>
            <person name="Alexander A."/>
            <person name="An P."/>
            <person name="Anderson E."/>
            <person name="Anderson S."/>
            <person name="Arachi H."/>
            <person name="Azer M."/>
            <person name="Bachantsang P."/>
            <person name="Barry A."/>
            <person name="Bayul T."/>
            <person name="Berlin A."/>
            <person name="Bessette D."/>
            <person name="Bloom T."/>
            <person name="Blye J."/>
            <person name="Boguslavskiy L."/>
            <person name="Bonnet C."/>
            <person name="Boukhgalter B."/>
            <person name="Bourzgui I."/>
            <person name="Brown A."/>
            <person name="Cahill P."/>
            <person name="Channer S."/>
            <person name="Cheshatsang Y."/>
            <person name="Chuda L."/>
            <person name="Citroen M."/>
            <person name="Collymore A."/>
            <person name="Cooke P."/>
            <person name="Costello M."/>
            <person name="D'Aco K."/>
            <person name="Daza R."/>
            <person name="De Haan G."/>
            <person name="DeGray S."/>
            <person name="DeMaso C."/>
            <person name="Dhargay N."/>
            <person name="Dooley K."/>
            <person name="Dooley E."/>
            <person name="Doricent M."/>
            <person name="Dorje P."/>
            <person name="Dorjee K."/>
            <person name="Dupes A."/>
            <person name="Elong R."/>
            <person name="Falk J."/>
            <person name="Farina A."/>
            <person name="Faro S."/>
            <person name="Ferguson D."/>
            <person name="Fisher S."/>
            <person name="Foley C.D."/>
            <person name="Franke A."/>
            <person name="Friedrich D."/>
            <person name="Gadbois L."/>
            <person name="Gearin G."/>
            <person name="Gearin C.R."/>
            <person name="Giannoukos G."/>
            <person name="Goode T."/>
            <person name="Graham J."/>
            <person name="Grandbois E."/>
            <person name="Grewal S."/>
            <person name="Gyaltsen K."/>
            <person name="Hafez N."/>
            <person name="Hagos B."/>
            <person name="Hall J."/>
            <person name="Henson C."/>
            <person name="Hollinger A."/>
            <person name="Honan T."/>
            <person name="Huard M.D."/>
            <person name="Hughes L."/>
            <person name="Hurhula B."/>
            <person name="Husby M.E."/>
            <person name="Kamat A."/>
            <person name="Kanga B."/>
            <person name="Kashin S."/>
            <person name="Khazanovich D."/>
            <person name="Kisner P."/>
            <person name="Lance K."/>
            <person name="Lara M."/>
            <person name="Lee W."/>
            <person name="Lennon N."/>
            <person name="Letendre F."/>
            <person name="LeVine R."/>
            <person name="Lipovsky A."/>
            <person name="Liu X."/>
            <person name="Liu J."/>
            <person name="Liu S."/>
            <person name="Lokyitsang T."/>
            <person name="Lokyitsang Y."/>
            <person name="Lubonja R."/>
            <person name="Lui A."/>
            <person name="MacDonald P."/>
            <person name="Magnisalis V."/>
            <person name="Maru K."/>
            <person name="Matthews C."/>
            <person name="McCusker W."/>
            <person name="McDonough S."/>
            <person name="Mehta T."/>
            <person name="Meldrim J."/>
            <person name="Meneus L."/>
            <person name="Mihai O."/>
            <person name="Mihalev A."/>
            <person name="Mihova T."/>
            <person name="Mittelman R."/>
            <person name="Mlenga V."/>
            <person name="Montmayeur A."/>
            <person name="Mulrain L."/>
            <person name="Navidi A."/>
            <person name="Naylor J."/>
            <person name="Negash T."/>
            <person name="Nguyen T."/>
            <person name="Nguyen N."/>
            <person name="Nicol R."/>
            <person name="Norbu C."/>
            <person name="Norbu N."/>
            <person name="Novod N."/>
            <person name="O'Neill B."/>
            <person name="Osman S."/>
            <person name="Markiewicz E."/>
            <person name="Oyono O.L."/>
            <person name="Patti C."/>
            <person name="Phunkhang P."/>
            <person name="Pierre F."/>
            <person name="Priest M."/>
            <person name="Raghuraman S."/>
            <person name="Rege F."/>
            <person name="Reyes R."/>
            <person name="Rise C."/>
            <person name="Rogov P."/>
            <person name="Ross K."/>
            <person name="Ryan E."/>
            <person name="Settipalli S."/>
            <person name="Shea T."/>
            <person name="Sherpa N."/>
            <person name="Shi L."/>
            <person name="Shih D."/>
            <person name="Sparrow T."/>
            <person name="Spaulding J."/>
            <person name="Stalker J."/>
            <person name="Stange-Thomann N."/>
            <person name="Stavropoulos S."/>
            <person name="Stone C."/>
            <person name="Strader C."/>
            <person name="Tesfaye S."/>
            <person name="Thomson T."/>
            <person name="Thoulutsang Y."/>
            <person name="Thoulutsang D."/>
            <person name="Topham K."/>
            <person name="Topping I."/>
            <person name="Tsamla T."/>
            <person name="Vassiliev H."/>
            <person name="Vo A."/>
            <person name="Wangchuk T."/>
            <person name="Wangdi T."/>
            <person name="Weiand M."/>
            <person name="Wilkinson J."/>
            <person name="Wilson A."/>
            <person name="Yadav S."/>
            <person name="Young G."/>
            <person name="Yu Q."/>
            <person name="Zembek L."/>
            <person name="Zhong D."/>
            <person name="Zimmer A."/>
            <person name="Zwirko Z."/>
            <person name="Jaffe D.B."/>
            <person name="Alvarez P."/>
            <person name="Brockman W."/>
            <person name="Butler J."/>
            <person name="Chin C."/>
            <person name="Gnerre S."/>
            <person name="Grabherr M."/>
            <person name="Kleber M."/>
            <person name="Mauceli E."/>
            <person name="MacCallum I."/>
        </authorList>
    </citation>
    <scope>NUCLEOTIDE SEQUENCE [LARGE SCALE GENOMIC DNA]</scope>
    <source>
        <strain evidence="13">Tucson 15010-1051.87</strain>
    </source>
</reference>
<evidence type="ECO:0000256" key="5">
    <source>
        <dbReference type="ARBA" id="ARBA00022679"/>
    </source>
</evidence>
<dbReference type="OMA" id="NIPTHHV"/>
<protein>
    <recommendedName>
        <fullName evidence="3">purine-nucleoside phosphorylase</fullName>
        <ecNumber evidence="3">2.4.2.1</ecNumber>
    </recommendedName>
    <alternativeName>
        <fullName evidence="10">Inosine-guanosine phosphorylase</fullName>
    </alternativeName>
</protein>
<dbReference type="OrthoDB" id="10261782at2759"/>
<dbReference type="SUPFAM" id="SSF53167">
    <property type="entry name" value="Purine and uridine phosphorylases"/>
    <property type="match status" value="1"/>
</dbReference>
<dbReference type="PANTHER" id="PTHR11904:SF9">
    <property type="entry name" value="PURINE NUCLEOSIDE PHOSPHORYLASE-RELATED"/>
    <property type="match status" value="1"/>
</dbReference>
<gene>
    <name evidence="12" type="primary">Dvir\GJ18292</name>
    <name evidence="12" type="ORF">Dvir_GJ18292</name>
</gene>
<dbReference type="Gene3D" id="3.40.50.1580">
    <property type="entry name" value="Nucleoside phosphorylase domain"/>
    <property type="match status" value="1"/>
</dbReference>
<keyword evidence="5 12" id="KW-0808">Transferase</keyword>
<dbReference type="GO" id="GO:0009116">
    <property type="term" value="P:nucleoside metabolic process"/>
    <property type="evidence" value="ECO:0007669"/>
    <property type="project" value="InterPro"/>
</dbReference>
<dbReference type="EC" id="2.4.2.1" evidence="3"/>
<evidence type="ECO:0000259" key="11">
    <source>
        <dbReference type="Pfam" id="PF01048"/>
    </source>
</evidence>
<dbReference type="PhylomeDB" id="B4MDV7"/>
<evidence type="ECO:0000256" key="6">
    <source>
        <dbReference type="ARBA" id="ARBA00023918"/>
    </source>
</evidence>
<dbReference type="UniPathway" id="UPA00606"/>
<accession>B4MDV7</accession>
<organism evidence="12 13">
    <name type="scientific">Drosophila virilis</name>
    <name type="common">Fruit fly</name>
    <dbReference type="NCBI Taxonomy" id="7244"/>
    <lineage>
        <taxon>Eukaryota</taxon>
        <taxon>Metazoa</taxon>
        <taxon>Ecdysozoa</taxon>
        <taxon>Arthropoda</taxon>
        <taxon>Hexapoda</taxon>
        <taxon>Insecta</taxon>
        <taxon>Pterygota</taxon>
        <taxon>Neoptera</taxon>
        <taxon>Endopterygota</taxon>
        <taxon>Diptera</taxon>
        <taxon>Brachycera</taxon>
        <taxon>Muscomorpha</taxon>
        <taxon>Ephydroidea</taxon>
        <taxon>Drosophilidae</taxon>
        <taxon>Drosophila</taxon>
    </lineage>
</organism>
<dbReference type="GO" id="GO:0047975">
    <property type="term" value="F:guanosine phosphorylase activity"/>
    <property type="evidence" value="ECO:0007669"/>
    <property type="project" value="RHEA"/>
</dbReference>
<dbReference type="NCBIfam" id="NF006054">
    <property type="entry name" value="PRK08202.1"/>
    <property type="match status" value="1"/>
</dbReference>
<dbReference type="PANTHER" id="PTHR11904">
    <property type="entry name" value="METHYLTHIOADENOSINE/PURINE NUCLEOSIDE PHOSPHORYLASE"/>
    <property type="match status" value="1"/>
</dbReference>
<comment type="pathway">
    <text evidence="1">Purine metabolism; purine nucleoside salvage.</text>
</comment>
<dbReference type="Proteomes" id="UP000008792">
    <property type="component" value="Unassembled WGS sequence"/>
</dbReference>